<dbReference type="EMBL" id="CAJPVJ010039676">
    <property type="protein sequence ID" value="CAG2181750.1"/>
    <property type="molecule type" value="Genomic_DNA"/>
</dbReference>
<evidence type="ECO:0000313" key="3">
    <source>
        <dbReference type="Proteomes" id="UP000728032"/>
    </source>
</evidence>
<feature type="non-terminal residue" evidence="2">
    <location>
        <position position="259"/>
    </location>
</feature>
<dbReference type="Proteomes" id="UP000728032">
    <property type="component" value="Unassembled WGS sequence"/>
</dbReference>
<dbReference type="PANTHER" id="PTHR43977">
    <property type="entry name" value="STRUCTURAL MAINTENANCE OF CHROMOSOMES PROTEIN 3"/>
    <property type="match status" value="1"/>
</dbReference>
<evidence type="ECO:0000256" key="1">
    <source>
        <dbReference type="SAM" id="Coils"/>
    </source>
</evidence>
<dbReference type="OrthoDB" id="6531244at2759"/>
<feature type="non-terminal residue" evidence="2">
    <location>
        <position position="1"/>
    </location>
</feature>
<reference evidence="2" key="1">
    <citation type="submission" date="2020-11" db="EMBL/GenBank/DDBJ databases">
        <authorList>
            <person name="Tran Van P."/>
        </authorList>
    </citation>
    <scope>NUCLEOTIDE SEQUENCE</scope>
</reference>
<dbReference type="AlphaFoldDB" id="A0A7R9MQC7"/>
<evidence type="ECO:0000313" key="2">
    <source>
        <dbReference type="EMBL" id="CAD7664613.1"/>
    </source>
</evidence>
<protein>
    <submittedName>
        <fullName evidence="2">Uncharacterized protein</fullName>
    </submittedName>
</protein>
<proteinExistence type="predicted"/>
<accession>A0A7R9MQC7</accession>
<keyword evidence="3" id="KW-1185">Reference proteome</keyword>
<feature type="coiled-coil region" evidence="1">
    <location>
        <begin position="109"/>
        <end position="199"/>
    </location>
</feature>
<dbReference type="EMBL" id="OC954501">
    <property type="protein sequence ID" value="CAD7664613.1"/>
    <property type="molecule type" value="Genomic_DNA"/>
</dbReference>
<gene>
    <name evidence="2" type="ORF">ONB1V03_LOCUS21171</name>
</gene>
<keyword evidence="1" id="KW-0175">Coiled coil</keyword>
<organism evidence="2">
    <name type="scientific">Oppiella nova</name>
    <dbReference type="NCBI Taxonomy" id="334625"/>
    <lineage>
        <taxon>Eukaryota</taxon>
        <taxon>Metazoa</taxon>
        <taxon>Ecdysozoa</taxon>
        <taxon>Arthropoda</taxon>
        <taxon>Chelicerata</taxon>
        <taxon>Arachnida</taxon>
        <taxon>Acari</taxon>
        <taxon>Acariformes</taxon>
        <taxon>Sarcoptiformes</taxon>
        <taxon>Oribatida</taxon>
        <taxon>Brachypylina</taxon>
        <taxon>Oppioidea</taxon>
        <taxon>Oppiidae</taxon>
        <taxon>Oppiella</taxon>
    </lineage>
</organism>
<name>A0A7R9MQC7_9ACAR</name>
<sequence length="259" mass="30498">IESKINDFKEKLDFNRENESKANEELKEVKESIDTKKKRLVFVTAKYEELRKRENSLINDLKAKKSRKVEIYAKQKRKERFGTIEDRNRWIESELAVISKQIETNTKRIHDLKKEEYDIENERNQLGNEQKSFVSKEKNLFQSLQNERKQLCETTKYGKQLESKRREFCDLENDLKEKELKLNNEKQKLESKLQKLSGNSATVGRNSVQKVLQAFEERASTSPIAERELRPIIDGYLGQVVDCFTFEGNLSKVIEVTAK</sequence>
<feature type="coiled-coil region" evidence="1">
    <location>
        <begin position="5"/>
        <end position="67"/>
    </location>
</feature>